<dbReference type="AlphaFoldDB" id="A0A0E9USE7"/>
<name>A0A0E9USE7_ANGAN</name>
<sequence length="55" mass="6314">MYQPKTFPGFYTLKAIEPTAPIIFQVISLTGYTFGKTLREDDFNYSTKIKTCLKS</sequence>
<evidence type="ECO:0000313" key="1">
    <source>
        <dbReference type="EMBL" id="JAH68140.1"/>
    </source>
</evidence>
<reference evidence="1" key="2">
    <citation type="journal article" date="2015" name="Fish Shellfish Immunol.">
        <title>Early steps in the European eel (Anguilla anguilla)-Vibrio vulnificus interaction in the gills: Role of the RtxA13 toxin.</title>
        <authorList>
            <person name="Callol A."/>
            <person name="Pajuelo D."/>
            <person name="Ebbesson L."/>
            <person name="Teles M."/>
            <person name="MacKenzie S."/>
            <person name="Amaro C."/>
        </authorList>
    </citation>
    <scope>NUCLEOTIDE SEQUENCE</scope>
</reference>
<protein>
    <submittedName>
        <fullName evidence="1">Uncharacterized protein</fullName>
    </submittedName>
</protein>
<accession>A0A0E9USE7</accession>
<dbReference type="EMBL" id="GBXM01040437">
    <property type="protein sequence ID" value="JAH68140.1"/>
    <property type="molecule type" value="Transcribed_RNA"/>
</dbReference>
<proteinExistence type="predicted"/>
<organism evidence="1">
    <name type="scientific">Anguilla anguilla</name>
    <name type="common">European freshwater eel</name>
    <name type="synonym">Muraena anguilla</name>
    <dbReference type="NCBI Taxonomy" id="7936"/>
    <lineage>
        <taxon>Eukaryota</taxon>
        <taxon>Metazoa</taxon>
        <taxon>Chordata</taxon>
        <taxon>Craniata</taxon>
        <taxon>Vertebrata</taxon>
        <taxon>Euteleostomi</taxon>
        <taxon>Actinopterygii</taxon>
        <taxon>Neopterygii</taxon>
        <taxon>Teleostei</taxon>
        <taxon>Anguilliformes</taxon>
        <taxon>Anguillidae</taxon>
        <taxon>Anguilla</taxon>
    </lineage>
</organism>
<reference evidence="1" key="1">
    <citation type="submission" date="2014-11" db="EMBL/GenBank/DDBJ databases">
        <authorList>
            <person name="Amaro Gonzalez C."/>
        </authorList>
    </citation>
    <scope>NUCLEOTIDE SEQUENCE</scope>
</reference>